<sequence length="247" mass="27518">MKATLHAYLTIIALALAIGTSQAQSTIQEPTIDGTLDTYENLEVGEDYLWQVFVRPYDYLGDSVNLEIQLLNPELRDNFTLLYNSNREAQNEEEATYSQVEFNEAGFAMVGPPKGEKMEGNYREYFKINFAEEGVYGYKLTLRRRDGTDLARLDESVQVGTVAGIDDMIGGTRVAVYPTVSEGAVRLNLGQIRNASVAVVDMLGRKVLEVSKANGIVEINTQDYARGTYFVKVFAEDDVASSRLIVR</sequence>
<evidence type="ECO:0000256" key="1">
    <source>
        <dbReference type="SAM" id="SignalP"/>
    </source>
</evidence>
<evidence type="ECO:0000259" key="2">
    <source>
        <dbReference type="Pfam" id="PF18962"/>
    </source>
</evidence>
<organism evidence="3 4">
    <name type="scientific">Pontibacter actiniarum</name>
    <dbReference type="NCBI Taxonomy" id="323450"/>
    <lineage>
        <taxon>Bacteria</taxon>
        <taxon>Pseudomonadati</taxon>
        <taxon>Bacteroidota</taxon>
        <taxon>Cytophagia</taxon>
        <taxon>Cytophagales</taxon>
        <taxon>Hymenobacteraceae</taxon>
        <taxon>Pontibacter</taxon>
    </lineage>
</organism>
<keyword evidence="1" id="KW-0732">Signal</keyword>
<feature type="domain" description="Secretion system C-terminal sorting" evidence="2">
    <location>
        <begin position="176"/>
        <end position="246"/>
    </location>
</feature>
<proteinExistence type="predicted"/>
<dbReference type="Pfam" id="PF18962">
    <property type="entry name" value="Por_Secre_tail"/>
    <property type="match status" value="1"/>
</dbReference>
<reference evidence="4" key="1">
    <citation type="submission" date="2017-05" db="EMBL/GenBank/DDBJ databases">
        <authorList>
            <person name="Ray J."/>
            <person name="Price M."/>
            <person name="Deutschbauer A."/>
        </authorList>
    </citation>
    <scope>NUCLEOTIDE SEQUENCE [LARGE SCALE GENOMIC DNA]</scope>
    <source>
        <strain evidence="4">DSM 19842</strain>
    </source>
</reference>
<dbReference type="AlphaFoldDB" id="A0A1X9YWF9"/>
<dbReference type="InterPro" id="IPR026444">
    <property type="entry name" value="Secre_tail"/>
</dbReference>
<protein>
    <submittedName>
        <fullName evidence="3">T9SS C-terminal target domain-containing protein</fullName>
    </submittedName>
</protein>
<evidence type="ECO:0000313" key="3">
    <source>
        <dbReference type="EMBL" id="ARS37280.1"/>
    </source>
</evidence>
<evidence type="ECO:0000313" key="4">
    <source>
        <dbReference type="Proteomes" id="UP000266292"/>
    </source>
</evidence>
<dbReference type="NCBIfam" id="TIGR04183">
    <property type="entry name" value="Por_Secre_tail"/>
    <property type="match status" value="1"/>
</dbReference>
<feature type="signal peptide" evidence="1">
    <location>
        <begin position="1"/>
        <end position="23"/>
    </location>
</feature>
<dbReference type="EMBL" id="CP021235">
    <property type="protein sequence ID" value="ARS37280.1"/>
    <property type="molecule type" value="Genomic_DNA"/>
</dbReference>
<gene>
    <name evidence="3" type="ORF">CA264_18660</name>
</gene>
<name>A0A1X9YWF9_9BACT</name>
<accession>A0A1X9YWF9</accession>
<keyword evidence="4" id="KW-1185">Reference proteome</keyword>
<dbReference type="OrthoDB" id="849076at2"/>
<dbReference type="KEGG" id="pact:CA264_18660"/>
<dbReference type="Proteomes" id="UP000266292">
    <property type="component" value="Chromosome"/>
</dbReference>
<dbReference type="RefSeq" id="WP_025608920.1">
    <property type="nucleotide sequence ID" value="NZ_CP021235.1"/>
</dbReference>
<feature type="chain" id="PRO_5011005851" evidence="1">
    <location>
        <begin position="24"/>
        <end position="247"/>
    </location>
</feature>